<proteinExistence type="predicted"/>
<evidence type="ECO:0000313" key="2">
    <source>
        <dbReference type="Proteomes" id="UP000326565"/>
    </source>
</evidence>
<protein>
    <submittedName>
        <fullName evidence="1">Uncharacterized protein</fullName>
    </submittedName>
</protein>
<dbReference type="AlphaFoldDB" id="A0A5N5X458"/>
<dbReference type="EMBL" id="ML732214">
    <property type="protein sequence ID" value="KAB8074162.1"/>
    <property type="molecule type" value="Genomic_DNA"/>
</dbReference>
<evidence type="ECO:0000313" key="1">
    <source>
        <dbReference type="EMBL" id="KAB8074162.1"/>
    </source>
</evidence>
<name>A0A5N5X458_9EURO</name>
<accession>A0A5N5X458</accession>
<organism evidence="1 2">
    <name type="scientific">Aspergillus leporis</name>
    <dbReference type="NCBI Taxonomy" id="41062"/>
    <lineage>
        <taxon>Eukaryota</taxon>
        <taxon>Fungi</taxon>
        <taxon>Dikarya</taxon>
        <taxon>Ascomycota</taxon>
        <taxon>Pezizomycotina</taxon>
        <taxon>Eurotiomycetes</taxon>
        <taxon>Eurotiomycetidae</taxon>
        <taxon>Eurotiales</taxon>
        <taxon>Aspergillaceae</taxon>
        <taxon>Aspergillus</taxon>
        <taxon>Aspergillus subgen. Circumdati</taxon>
    </lineage>
</organism>
<sequence>MLVFTYSTVINGTKLREIRLTILRSISRGSTTLACGLLPYLVCLVQIERHPPGMSYVSAAGVNLEAPAFRWVRGGKK</sequence>
<reference evidence="1 2" key="1">
    <citation type="submission" date="2019-04" db="EMBL/GenBank/DDBJ databases">
        <title>Friends and foes A comparative genomics study of 23 Aspergillus species from section Flavi.</title>
        <authorList>
            <consortium name="DOE Joint Genome Institute"/>
            <person name="Kjaerbolling I."/>
            <person name="Vesth T."/>
            <person name="Frisvad J.C."/>
            <person name="Nybo J.L."/>
            <person name="Theobald S."/>
            <person name="Kildgaard S."/>
            <person name="Isbrandt T."/>
            <person name="Kuo A."/>
            <person name="Sato A."/>
            <person name="Lyhne E.K."/>
            <person name="Kogle M.E."/>
            <person name="Wiebenga A."/>
            <person name="Kun R.S."/>
            <person name="Lubbers R.J."/>
            <person name="Makela M.R."/>
            <person name="Barry K."/>
            <person name="Chovatia M."/>
            <person name="Clum A."/>
            <person name="Daum C."/>
            <person name="Haridas S."/>
            <person name="He G."/>
            <person name="LaButti K."/>
            <person name="Lipzen A."/>
            <person name="Mondo S."/>
            <person name="Riley R."/>
            <person name="Salamov A."/>
            <person name="Simmons B.A."/>
            <person name="Magnuson J.K."/>
            <person name="Henrissat B."/>
            <person name="Mortensen U.H."/>
            <person name="Larsen T.O."/>
            <person name="Devries R.P."/>
            <person name="Grigoriev I.V."/>
            <person name="Machida M."/>
            <person name="Baker S.E."/>
            <person name="Andersen M.R."/>
        </authorList>
    </citation>
    <scope>NUCLEOTIDE SEQUENCE [LARGE SCALE GENOMIC DNA]</scope>
    <source>
        <strain evidence="1 2">CBS 151.66</strain>
    </source>
</reference>
<keyword evidence="2" id="KW-1185">Reference proteome</keyword>
<gene>
    <name evidence="1" type="ORF">BDV29DRAFT_174083</name>
</gene>
<dbReference type="Proteomes" id="UP000326565">
    <property type="component" value="Unassembled WGS sequence"/>
</dbReference>